<dbReference type="STRING" id="121845.A0A3Q0JH24"/>
<keyword evidence="3" id="KW-1185">Reference proteome</keyword>
<protein>
    <submittedName>
        <fullName evidence="4">Dynein heavy chain 10, axonemal-like</fullName>
    </submittedName>
</protein>
<dbReference type="Pfam" id="PF18198">
    <property type="entry name" value="AAA_lid_11"/>
    <property type="match status" value="1"/>
</dbReference>
<gene>
    <name evidence="4" type="primary">LOC103521108</name>
</gene>
<dbReference type="Gene3D" id="1.20.1270.280">
    <property type="match status" value="1"/>
</dbReference>
<dbReference type="PaxDb" id="121845-A0A3Q0JH24"/>
<dbReference type="GO" id="GO:0007018">
    <property type="term" value="P:microtubule-based movement"/>
    <property type="evidence" value="ECO:0007669"/>
    <property type="project" value="InterPro"/>
</dbReference>
<organism evidence="3 4">
    <name type="scientific">Diaphorina citri</name>
    <name type="common">Asian citrus psyllid</name>
    <dbReference type="NCBI Taxonomy" id="121845"/>
    <lineage>
        <taxon>Eukaryota</taxon>
        <taxon>Metazoa</taxon>
        <taxon>Ecdysozoa</taxon>
        <taxon>Arthropoda</taxon>
        <taxon>Hexapoda</taxon>
        <taxon>Insecta</taxon>
        <taxon>Pterygota</taxon>
        <taxon>Neoptera</taxon>
        <taxon>Paraneoptera</taxon>
        <taxon>Hemiptera</taxon>
        <taxon>Sternorrhyncha</taxon>
        <taxon>Psylloidea</taxon>
        <taxon>Psyllidae</taxon>
        <taxon>Diaphorininae</taxon>
        <taxon>Diaphorina</taxon>
    </lineage>
</organism>
<sequence>MKLTLALLRRALAGEIGMDAILDSISTSLFNGQLPEEWRPLAPATCKKLGAWMQHFDRRNEQYVSWIQSGDPVVMWLSGLHIPESYITAPIQTACILQKSLKVVTEPPNGLKLNIKNTYFKMRSDVLETCAHPKYKDLIYVLAFFHAVVQERRKYDKIGWNISYDYSECDFTVCVQIIDTYLSRLLDKNEDIMRIPWETLKYLIGQVMYGGRVIDSYDRRTVQTYMDEYL</sequence>
<evidence type="ECO:0000259" key="2">
    <source>
        <dbReference type="Pfam" id="PF18199"/>
    </source>
</evidence>
<dbReference type="Gene3D" id="1.10.8.720">
    <property type="entry name" value="Region D6 of dynein motor"/>
    <property type="match status" value="1"/>
</dbReference>
<dbReference type="PANTHER" id="PTHR22878">
    <property type="entry name" value="DYNEIN HEAVY CHAIN 6, AXONEMAL-LIKE-RELATED"/>
    <property type="match status" value="1"/>
</dbReference>
<name>A0A3Q0JH24_DIACI</name>
<dbReference type="GO" id="GO:0030286">
    <property type="term" value="C:dynein complex"/>
    <property type="evidence" value="ECO:0007669"/>
    <property type="project" value="InterPro"/>
</dbReference>
<evidence type="ECO:0000313" key="4">
    <source>
        <dbReference type="RefSeq" id="XP_026687737.1"/>
    </source>
</evidence>
<dbReference type="Pfam" id="PF18199">
    <property type="entry name" value="Dynein_C"/>
    <property type="match status" value="1"/>
</dbReference>
<dbReference type="KEGG" id="dci:103521108"/>
<dbReference type="InterPro" id="IPR026983">
    <property type="entry name" value="DHC"/>
</dbReference>
<dbReference type="GO" id="GO:0045505">
    <property type="term" value="F:dynein intermediate chain binding"/>
    <property type="evidence" value="ECO:0007669"/>
    <property type="project" value="InterPro"/>
</dbReference>
<dbReference type="InterPro" id="IPR041228">
    <property type="entry name" value="Dynein_C"/>
</dbReference>
<proteinExistence type="predicted"/>
<feature type="domain" description="Dynein heavy chain AAA lid" evidence="1">
    <location>
        <begin position="136"/>
        <end position="229"/>
    </location>
</feature>
<dbReference type="AlphaFoldDB" id="A0A3Q0JH24"/>
<feature type="domain" description="Dynein heavy chain C-terminal" evidence="2">
    <location>
        <begin position="2"/>
        <end position="95"/>
    </location>
</feature>
<evidence type="ECO:0000259" key="1">
    <source>
        <dbReference type="Pfam" id="PF18198"/>
    </source>
</evidence>
<reference evidence="4" key="1">
    <citation type="submission" date="2025-08" db="UniProtKB">
        <authorList>
            <consortium name="RefSeq"/>
        </authorList>
    </citation>
    <scope>IDENTIFICATION</scope>
</reference>
<dbReference type="Proteomes" id="UP000079169">
    <property type="component" value="Unplaced"/>
</dbReference>
<dbReference type="InterPro" id="IPR042219">
    <property type="entry name" value="AAA_lid_11_sf"/>
</dbReference>
<accession>A0A3Q0JH24</accession>
<dbReference type="GO" id="GO:0051959">
    <property type="term" value="F:dynein light intermediate chain binding"/>
    <property type="evidence" value="ECO:0007669"/>
    <property type="project" value="InterPro"/>
</dbReference>
<dbReference type="RefSeq" id="XP_026687737.1">
    <property type="nucleotide sequence ID" value="XM_026831936.1"/>
</dbReference>
<dbReference type="GeneID" id="103521108"/>
<evidence type="ECO:0000313" key="3">
    <source>
        <dbReference type="Proteomes" id="UP000079169"/>
    </source>
</evidence>
<dbReference type="InterPro" id="IPR041658">
    <property type="entry name" value="AAA_lid_11"/>
</dbReference>
<feature type="non-terminal residue" evidence="4">
    <location>
        <position position="230"/>
    </location>
</feature>
<dbReference type="PANTHER" id="PTHR22878:SF63">
    <property type="entry name" value="DYNEIN AXONEMAL HEAVY CHAIN 10"/>
    <property type="match status" value="1"/>
</dbReference>